<protein>
    <submittedName>
        <fullName evidence="7">LLM class F420-dependent oxidoreductase</fullName>
    </submittedName>
</protein>
<proteinExistence type="predicted"/>
<reference evidence="7 8" key="1">
    <citation type="journal article" date="2019" name="Int. J. Syst. Evol. Microbiol.">
        <title>The Global Catalogue of Microorganisms (GCM) 10K type strain sequencing project: providing services to taxonomists for standard genome sequencing and annotation.</title>
        <authorList>
            <consortium name="The Broad Institute Genomics Platform"/>
            <consortium name="The Broad Institute Genome Sequencing Center for Infectious Disease"/>
            <person name="Wu L."/>
            <person name="Ma J."/>
        </authorList>
    </citation>
    <scope>NUCLEOTIDE SEQUENCE [LARGE SCALE GENOMIC DNA]</scope>
    <source>
        <strain evidence="7 8">JCM 16002</strain>
    </source>
</reference>
<feature type="domain" description="Luciferase-like" evidence="6">
    <location>
        <begin position="33"/>
        <end position="277"/>
    </location>
</feature>
<dbReference type="InterPro" id="IPR011251">
    <property type="entry name" value="Luciferase-like_dom"/>
</dbReference>
<dbReference type="InterPro" id="IPR036661">
    <property type="entry name" value="Luciferase-like_sf"/>
</dbReference>
<dbReference type="InterPro" id="IPR050172">
    <property type="entry name" value="SsuD_RutA_monooxygenase"/>
</dbReference>
<gene>
    <name evidence="7" type="ORF">GCM10009831_04390</name>
</gene>
<evidence type="ECO:0000256" key="1">
    <source>
        <dbReference type="ARBA" id="ARBA00022630"/>
    </source>
</evidence>
<keyword evidence="1" id="KW-0285">Flavoprotein</keyword>
<keyword evidence="8" id="KW-1185">Reference proteome</keyword>
<dbReference type="Proteomes" id="UP001500383">
    <property type="component" value="Unassembled WGS sequence"/>
</dbReference>
<organism evidence="7 8">
    <name type="scientific">Dietzia cercidiphylli</name>
    <dbReference type="NCBI Taxonomy" id="498199"/>
    <lineage>
        <taxon>Bacteria</taxon>
        <taxon>Bacillati</taxon>
        <taxon>Actinomycetota</taxon>
        <taxon>Actinomycetes</taxon>
        <taxon>Mycobacteriales</taxon>
        <taxon>Dietziaceae</taxon>
        <taxon>Dietzia</taxon>
    </lineage>
</organism>
<sequence>MPADSNQPAPSSAAAASSAADHASDGKVGLRVFVEPQQGATYADQLAVARAAEDLGYEAFFRSDHYLKMGDVSGLPGPTDAWLTLAGLARETSSIRLGTLLTSVTFRHLGPLAISLAQVDQMSGGRLDVGLGAGWYDEEHTAYGIPFPPIGERFDMLEDTLGALETLWSTPEGETVTVRGKRIDLVDSPGLPKPVQQRPPVIVGGFGKRRTPALAARFADEFNVPFADVDTVATQYRRVDEACAERGRAPGEIVRSAALVLCCGRDEAELARRANAIGRVVDELRANGAAGTPDEVVDTIGRYSAIGARRIYLQMLDMSDLDHLELVASEVARQL</sequence>
<name>A0ABN2I605_9ACTN</name>
<dbReference type="InterPro" id="IPR019952">
    <property type="entry name" value="F420_OxRdatse_Rv1855c_pred"/>
</dbReference>
<evidence type="ECO:0000256" key="5">
    <source>
        <dbReference type="SAM" id="MobiDB-lite"/>
    </source>
</evidence>
<evidence type="ECO:0000256" key="4">
    <source>
        <dbReference type="ARBA" id="ARBA00023033"/>
    </source>
</evidence>
<dbReference type="PANTHER" id="PTHR42847:SF4">
    <property type="entry name" value="ALKANESULFONATE MONOOXYGENASE-RELATED"/>
    <property type="match status" value="1"/>
</dbReference>
<evidence type="ECO:0000256" key="2">
    <source>
        <dbReference type="ARBA" id="ARBA00022643"/>
    </source>
</evidence>
<comment type="caution">
    <text evidence="7">The sequence shown here is derived from an EMBL/GenBank/DDBJ whole genome shotgun (WGS) entry which is preliminary data.</text>
</comment>
<evidence type="ECO:0000313" key="7">
    <source>
        <dbReference type="EMBL" id="GAA1699242.1"/>
    </source>
</evidence>
<dbReference type="EMBL" id="BAAAQG010000003">
    <property type="protein sequence ID" value="GAA1699242.1"/>
    <property type="molecule type" value="Genomic_DNA"/>
</dbReference>
<keyword evidence="3" id="KW-0560">Oxidoreductase</keyword>
<dbReference type="SUPFAM" id="SSF51679">
    <property type="entry name" value="Bacterial luciferase-like"/>
    <property type="match status" value="1"/>
</dbReference>
<dbReference type="Gene3D" id="3.20.20.30">
    <property type="entry name" value="Luciferase-like domain"/>
    <property type="match status" value="1"/>
</dbReference>
<evidence type="ECO:0000256" key="3">
    <source>
        <dbReference type="ARBA" id="ARBA00023002"/>
    </source>
</evidence>
<feature type="region of interest" description="Disordered" evidence="5">
    <location>
        <begin position="1"/>
        <end position="20"/>
    </location>
</feature>
<keyword evidence="4" id="KW-0503">Monooxygenase</keyword>
<dbReference type="PANTHER" id="PTHR42847">
    <property type="entry name" value="ALKANESULFONATE MONOOXYGENASE"/>
    <property type="match status" value="1"/>
</dbReference>
<keyword evidence="2" id="KW-0288">FMN</keyword>
<dbReference type="Pfam" id="PF00296">
    <property type="entry name" value="Bac_luciferase"/>
    <property type="match status" value="1"/>
</dbReference>
<evidence type="ECO:0000313" key="8">
    <source>
        <dbReference type="Proteomes" id="UP001500383"/>
    </source>
</evidence>
<dbReference type="RefSeq" id="WP_241730736.1">
    <property type="nucleotide sequence ID" value="NZ_BAAAQG010000003.1"/>
</dbReference>
<accession>A0ABN2I605</accession>
<evidence type="ECO:0000259" key="6">
    <source>
        <dbReference type="Pfam" id="PF00296"/>
    </source>
</evidence>
<dbReference type="NCBIfam" id="TIGR03560">
    <property type="entry name" value="F420_Rv1855c"/>
    <property type="match status" value="1"/>
</dbReference>